<sequence>MSSRNFPSRGDGQDRGNPYSRRRGHDYDHRDRDQGYRGYNDRYDHRDHERDRDRRDRNGANGGRHWERRAPGGFPSRPRDRDRDRDSIDRDRHRSRDSPSVHYSEEVLNSAKPLDSYTRASLWDKVPEGFEKIPASRAKASGIFPAPGEVRNLTDIKKLLQLEVNGRQSPGVGDDKMLAPALSRAAKRCIIRESQPQPRELEIVEFLKEFIFSVKGSKPKIKSWKSPDNKDVIVEFGESELATLALALNGLTLPELSTVLTVTRPGEYVLYPEDEISNTSKLILSNIPLDHRLLDVKDALVPAGSLKSFNLLTDLATGDSKGIAFIEFEETDDLDERIEKTTALSLGEKPLICFKAFQGPVQKSSFTYETMVDLAGSEDTKSLHKLSRVLVFLQCIAIRELVSPITYEEVQDDFYDGCAKHGKVELLHIPRPSPTYKDGDEVAAEVGNVYVKFDTEESAKAALEALGGRLFGGRSVIGAYFDEKDFDLRLWKTKVTWET</sequence>
<dbReference type="RefSeq" id="XP_022461256.1">
    <property type="nucleotide sequence ID" value="XM_022600434.1"/>
</dbReference>
<evidence type="ECO:0000313" key="8">
    <source>
        <dbReference type="Proteomes" id="UP000019384"/>
    </source>
</evidence>
<keyword evidence="1" id="KW-0507">mRNA processing</keyword>
<proteinExistence type="predicted"/>
<organism evidence="7 8">
    <name type="scientific">Kuraishia capsulata CBS 1993</name>
    <dbReference type="NCBI Taxonomy" id="1382522"/>
    <lineage>
        <taxon>Eukaryota</taxon>
        <taxon>Fungi</taxon>
        <taxon>Dikarya</taxon>
        <taxon>Ascomycota</taxon>
        <taxon>Saccharomycotina</taxon>
        <taxon>Pichiomycetes</taxon>
        <taxon>Pichiales</taxon>
        <taxon>Pichiaceae</taxon>
        <taxon>Kuraishia</taxon>
    </lineage>
</organism>
<dbReference type="OrthoDB" id="10266058at2759"/>
<name>W6MS92_9ASCO</name>
<dbReference type="GO" id="GO:0006397">
    <property type="term" value="P:mRNA processing"/>
    <property type="evidence" value="ECO:0007669"/>
    <property type="project" value="UniProtKB-KW"/>
</dbReference>
<evidence type="ECO:0000256" key="2">
    <source>
        <dbReference type="ARBA" id="ARBA00022884"/>
    </source>
</evidence>
<evidence type="ECO:0000256" key="1">
    <source>
        <dbReference type="ARBA" id="ARBA00022664"/>
    </source>
</evidence>
<dbReference type="STRING" id="1382522.W6MS92"/>
<reference evidence="7" key="1">
    <citation type="submission" date="2013-12" db="EMBL/GenBank/DDBJ databases">
        <authorList>
            <person name="Genoscope - CEA"/>
        </authorList>
    </citation>
    <scope>NUCLEOTIDE SEQUENCE</scope>
    <source>
        <strain evidence="7">CBS 1993</strain>
    </source>
</reference>
<keyword evidence="8" id="KW-1185">Reference proteome</keyword>
<dbReference type="InterPro" id="IPR000504">
    <property type="entry name" value="RRM_dom"/>
</dbReference>
<dbReference type="Pfam" id="PF00076">
    <property type="entry name" value="RRM_1"/>
    <property type="match status" value="1"/>
</dbReference>
<dbReference type="SMART" id="SM00360">
    <property type="entry name" value="RRM"/>
    <property type="match status" value="2"/>
</dbReference>
<keyword evidence="3" id="KW-0508">mRNA splicing</keyword>
<feature type="compositionally biased region" description="Basic and acidic residues" evidence="5">
    <location>
        <begin position="77"/>
        <end position="105"/>
    </location>
</feature>
<dbReference type="HOGENOM" id="CLU_021795_2_0_1"/>
<dbReference type="SUPFAM" id="SSF54928">
    <property type="entry name" value="RNA-binding domain, RBD"/>
    <property type="match status" value="1"/>
</dbReference>
<dbReference type="PANTHER" id="PTHR23139">
    <property type="entry name" value="RNA-BINDING PROTEIN"/>
    <property type="match status" value="1"/>
</dbReference>
<reference evidence="7" key="2">
    <citation type="submission" date="2014-02" db="EMBL/GenBank/DDBJ databases">
        <title>Complete DNA sequence of /Kuraishia capsulata/ illustrates novel genomic features among budding yeasts (/Saccharomycotina/).</title>
        <authorList>
            <person name="Morales L."/>
            <person name="Noel B."/>
            <person name="Porcel B."/>
            <person name="Marcet-Houben M."/>
            <person name="Hullo M-F."/>
            <person name="Sacerdot C."/>
            <person name="Tekaia F."/>
            <person name="Leh-Louis V."/>
            <person name="Despons L."/>
            <person name="Khanna V."/>
            <person name="Aury J-M."/>
            <person name="Barbe V."/>
            <person name="Couloux A."/>
            <person name="Labadie K."/>
            <person name="Pelletier E."/>
            <person name="Souciet J-L."/>
            <person name="Boekhout T."/>
            <person name="Gabaldon T."/>
            <person name="Wincker P."/>
            <person name="Dujon B."/>
        </authorList>
    </citation>
    <scope>NUCLEOTIDE SEQUENCE</scope>
    <source>
        <strain evidence="7">CBS 1993</strain>
    </source>
</reference>
<dbReference type="CDD" id="cd12232">
    <property type="entry name" value="RRM3_U2AF65"/>
    <property type="match status" value="1"/>
</dbReference>
<accession>W6MS92</accession>
<gene>
    <name evidence="7" type="ORF">KUCA_T00005256001</name>
</gene>
<feature type="domain" description="RRM" evidence="6">
    <location>
        <begin position="394"/>
        <end position="483"/>
    </location>
</feature>
<evidence type="ECO:0000259" key="6">
    <source>
        <dbReference type="PROSITE" id="PS50102"/>
    </source>
</evidence>
<evidence type="ECO:0000256" key="3">
    <source>
        <dbReference type="ARBA" id="ARBA00023187"/>
    </source>
</evidence>
<feature type="region of interest" description="Disordered" evidence="5">
    <location>
        <begin position="1"/>
        <end position="107"/>
    </location>
</feature>
<dbReference type="GO" id="GO:0008380">
    <property type="term" value="P:RNA splicing"/>
    <property type="evidence" value="ECO:0007669"/>
    <property type="project" value="UniProtKB-KW"/>
</dbReference>
<dbReference type="EMBL" id="HG793130">
    <property type="protein sequence ID" value="CDK29268.1"/>
    <property type="molecule type" value="Genomic_DNA"/>
</dbReference>
<dbReference type="AlphaFoldDB" id="W6MS92"/>
<dbReference type="GO" id="GO:0003723">
    <property type="term" value="F:RNA binding"/>
    <property type="evidence" value="ECO:0007669"/>
    <property type="project" value="UniProtKB-UniRule"/>
</dbReference>
<feature type="compositionally biased region" description="Basic and acidic residues" evidence="5">
    <location>
        <begin position="25"/>
        <end position="70"/>
    </location>
</feature>
<dbReference type="Proteomes" id="UP000019384">
    <property type="component" value="Unassembled WGS sequence"/>
</dbReference>
<dbReference type="InterPro" id="IPR012677">
    <property type="entry name" value="Nucleotide-bd_a/b_plait_sf"/>
</dbReference>
<keyword evidence="2 4" id="KW-0694">RNA-binding</keyword>
<evidence type="ECO:0000256" key="5">
    <source>
        <dbReference type="SAM" id="MobiDB-lite"/>
    </source>
</evidence>
<dbReference type="GeneID" id="34522644"/>
<evidence type="ECO:0000313" key="7">
    <source>
        <dbReference type="EMBL" id="CDK29268.1"/>
    </source>
</evidence>
<protein>
    <recommendedName>
        <fullName evidence="6">RRM domain-containing protein</fullName>
    </recommendedName>
</protein>
<feature type="domain" description="RRM" evidence="6">
    <location>
        <begin position="280"/>
        <end position="351"/>
    </location>
</feature>
<evidence type="ECO:0000256" key="4">
    <source>
        <dbReference type="PROSITE-ProRule" id="PRU00176"/>
    </source>
</evidence>
<dbReference type="InterPro" id="IPR035979">
    <property type="entry name" value="RBD_domain_sf"/>
</dbReference>
<dbReference type="PROSITE" id="PS50102">
    <property type="entry name" value="RRM"/>
    <property type="match status" value="2"/>
</dbReference>
<dbReference type="Gene3D" id="3.30.70.330">
    <property type="match status" value="3"/>
</dbReference>